<dbReference type="PANTHER" id="PTHR41313:SF1">
    <property type="entry name" value="DNA METHYLASE ADENINE-SPECIFIC DOMAIN-CONTAINING PROTEIN"/>
    <property type="match status" value="1"/>
</dbReference>
<accession>A0A850R1V1</accession>
<dbReference type="SUPFAM" id="SSF53335">
    <property type="entry name" value="S-adenosyl-L-methionine-dependent methyltransferases"/>
    <property type="match status" value="1"/>
</dbReference>
<name>A0A850R1V1_9LACO</name>
<dbReference type="GO" id="GO:0032259">
    <property type="term" value="P:methylation"/>
    <property type="evidence" value="ECO:0007669"/>
    <property type="project" value="UniProtKB-KW"/>
</dbReference>
<dbReference type="AlphaFoldDB" id="A0A850R1V1"/>
<dbReference type="GO" id="GO:0003677">
    <property type="term" value="F:DNA binding"/>
    <property type="evidence" value="ECO:0007669"/>
    <property type="project" value="InterPro"/>
</dbReference>
<dbReference type="Pfam" id="PF21106">
    <property type="entry name" value="YtxK_like"/>
    <property type="match status" value="1"/>
</dbReference>
<dbReference type="InterPro" id="IPR029063">
    <property type="entry name" value="SAM-dependent_MTases_sf"/>
</dbReference>
<feature type="domain" description="YtxK-like N-terminal helical" evidence="2">
    <location>
        <begin position="9"/>
        <end position="88"/>
    </location>
</feature>
<keyword evidence="4" id="KW-1185">Reference proteome</keyword>
<dbReference type="Gene3D" id="1.10.150.470">
    <property type="match status" value="1"/>
</dbReference>
<comment type="caution">
    <text evidence="3">The sequence shown here is derived from an EMBL/GenBank/DDBJ whole genome shotgun (WGS) entry which is preliminary data.</text>
</comment>
<protein>
    <submittedName>
        <fullName evidence="3">Class I SAM-dependent methyltransferase</fullName>
    </submittedName>
</protein>
<dbReference type="GO" id="GO:0008170">
    <property type="term" value="F:N-methyltransferase activity"/>
    <property type="evidence" value="ECO:0007669"/>
    <property type="project" value="InterPro"/>
</dbReference>
<keyword evidence="3" id="KW-0808">Transferase</keyword>
<dbReference type="RefSeq" id="WP_176943263.1">
    <property type="nucleotide sequence ID" value="NZ_JABZEC010000008.1"/>
</dbReference>
<gene>
    <name evidence="3" type="ORF">HU830_08190</name>
</gene>
<dbReference type="PANTHER" id="PTHR41313">
    <property type="entry name" value="ADENINE-SPECIFIC METHYLTRANSFERASE"/>
    <property type="match status" value="1"/>
</dbReference>
<evidence type="ECO:0000313" key="4">
    <source>
        <dbReference type="Proteomes" id="UP000563523"/>
    </source>
</evidence>
<evidence type="ECO:0000259" key="2">
    <source>
        <dbReference type="Pfam" id="PF21106"/>
    </source>
</evidence>
<dbReference type="InterPro" id="IPR052933">
    <property type="entry name" value="DNA_Protect_Modify"/>
</dbReference>
<dbReference type="Pfam" id="PF02384">
    <property type="entry name" value="N6_Mtase"/>
    <property type="match status" value="1"/>
</dbReference>
<sequence length="344" mass="38611">MTRQPKLDQVFQFIDQTTVQLQKILRVSYHEALSENILNILQQKTYVEDDFPTPEQVAQLDKEYQTLTLQDYPLTVVKQAVELAIVKAQKVDQTEVNLLMTPDAIGVITALIVAEIFPQKTRKPLKVVDPCMGSGNLLLTVAQQLQTSTDLTFNLTGLDNNDSLLALATAYMQAIQQPVDLYQQDAVAYWLQHDYDLALADLPVGYYPVDENVVNFKTRAEEGHSYAHHLIIEQTMKNIRPGGIGLFVVPAQVFQTEQAPILAKWMVESVYLQAVLSLPSSLFTSAAATKSIIVLQRHGEQAQQAPEVLIGEIDDLNKSTSLVTLRNQLRDWSQKTFNWGTNND</sequence>
<feature type="domain" description="DNA methylase adenine-specific" evidence="1">
    <location>
        <begin position="101"/>
        <end position="329"/>
    </location>
</feature>
<reference evidence="3 4" key="1">
    <citation type="submission" date="2020-06" db="EMBL/GenBank/DDBJ databases">
        <authorList>
            <person name="Kang J."/>
        </authorList>
    </citation>
    <scope>NUCLEOTIDE SEQUENCE [LARGE SCALE GENOMIC DNA]</scope>
    <source>
        <strain evidence="3 4">DCY120</strain>
    </source>
</reference>
<dbReference type="InterPro" id="IPR003356">
    <property type="entry name" value="DNA_methylase_A-5"/>
</dbReference>
<evidence type="ECO:0000313" key="3">
    <source>
        <dbReference type="EMBL" id="NVY97099.1"/>
    </source>
</evidence>
<dbReference type="Proteomes" id="UP000563523">
    <property type="component" value="Unassembled WGS sequence"/>
</dbReference>
<organism evidence="3 4">
    <name type="scientific">Bombilactobacillus apium</name>
    <dbReference type="NCBI Taxonomy" id="2675299"/>
    <lineage>
        <taxon>Bacteria</taxon>
        <taxon>Bacillati</taxon>
        <taxon>Bacillota</taxon>
        <taxon>Bacilli</taxon>
        <taxon>Lactobacillales</taxon>
        <taxon>Lactobacillaceae</taxon>
        <taxon>Bombilactobacillus</taxon>
    </lineage>
</organism>
<keyword evidence="3" id="KW-0489">Methyltransferase</keyword>
<evidence type="ECO:0000259" key="1">
    <source>
        <dbReference type="Pfam" id="PF02384"/>
    </source>
</evidence>
<dbReference type="Gene3D" id="3.40.50.150">
    <property type="entry name" value="Vaccinia Virus protein VP39"/>
    <property type="match status" value="1"/>
</dbReference>
<dbReference type="CDD" id="cd02440">
    <property type="entry name" value="AdoMet_MTases"/>
    <property type="match status" value="1"/>
</dbReference>
<dbReference type="EMBL" id="JABZEC010000008">
    <property type="protein sequence ID" value="NVY97099.1"/>
    <property type="molecule type" value="Genomic_DNA"/>
</dbReference>
<proteinExistence type="predicted"/>
<dbReference type="InterPro" id="IPR048375">
    <property type="entry name" value="YtxK-like_N"/>
</dbReference>